<feature type="signal peptide" evidence="1">
    <location>
        <begin position="1"/>
        <end position="21"/>
    </location>
</feature>
<dbReference type="AlphaFoldDB" id="A0A0F4G6Z5"/>
<name>A0A0F4G6Z5_9PEZI</name>
<keyword evidence="1" id="KW-0732">Signal</keyword>
<dbReference type="STRING" id="1047168.A0A0F4G6Z5"/>
<dbReference type="OrthoDB" id="3515453at2759"/>
<dbReference type="InterPro" id="IPR057229">
    <property type="entry name" value="DUF7907"/>
</dbReference>
<proteinExistence type="predicted"/>
<protein>
    <recommendedName>
        <fullName evidence="2">DUF7907 domain-containing protein</fullName>
    </recommendedName>
</protein>
<comment type="caution">
    <text evidence="3">The sequence shown here is derived from an EMBL/GenBank/DDBJ whole genome shotgun (WGS) entry which is preliminary data.</text>
</comment>
<sequence>MQSTIAGTAAALLALSSSVAAQTTPSAPFRLVISSSVKAVDGKVLSACHEGAAIEGLCISDPAGSTFQFNTTTSQSEPNVGTITYKLDAGTVQPSYGLTFLYSPSSTLAHAQFGGIGQDQQFGFDKDNKLYVPTYYDESVYPPKSLGSSKPEYHWYLCNYNYAGYGYQSLNWAVGDAKPKNPTCAKVDVLRRYSATYW</sequence>
<accession>A0A0F4G6Z5</accession>
<dbReference type="Pfam" id="PF25484">
    <property type="entry name" value="DUF7907"/>
    <property type="match status" value="1"/>
</dbReference>
<feature type="domain" description="DUF7907" evidence="2">
    <location>
        <begin position="26"/>
        <end position="192"/>
    </location>
</feature>
<keyword evidence="4" id="KW-1185">Reference proteome</keyword>
<reference evidence="3 4" key="1">
    <citation type="submission" date="2015-03" db="EMBL/GenBank/DDBJ databases">
        <title>RNA-seq based gene annotation and comparative genomics of four Zymoseptoria species reveal species-specific pathogenicity related genes and transposable element activity.</title>
        <authorList>
            <person name="Grandaubert J."/>
            <person name="Bhattacharyya A."/>
            <person name="Stukenbrock E.H."/>
        </authorList>
    </citation>
    <scope>NUCLEOTIDE SEQUENCE [LARGE SCALE GENOMIC DNA]</scope>
    <source>
        <strain evidence="3 4">Zb18110</strain>
    </source>
</reference>
<evidence type="ECO:0000313" key="4">
    <source>
        <dbReference type="Proteomes" id="UP000033647"/>
    </source>
</evidence>
<feature type="chain" id="PRO_5002468209" description="DUF7907 domain-containing protein" evidence="1">
    <location>
        <begin position="22"/>
        <end position="198"/>
    </location>
</feature>
<dbReference type="EMBL" id="LAFY01005779">
    <property type="protein sequence ID" value="KJX92807.1"/>
    <property type="molecule type" value="Genomic_DNA"/>
</dbReference>
<evidence type="ECO:0000256" key="1">
    <source>
        <dbReference type="SAM" id="SignalP"/>
    </source>
</evidence>
<gene>
    <name evidence="3" type="ORF">TI39_contig5824g00011</name>
</gene>
<organism evidence="3 4">
    <name type="scientific">Zymoseptoria brevis</name>
    <dbReference type="NCBI Taxonomy" id="1047168"/>
    <lineage>
        <taxon>Eukaryota</taxon>
        <taxon>Fungi</taxon>
        <taxon>Dikarya</taxon>
        <taxon>Ascomycota</taxon>
        <taxon>Pezizomycotina</taxon>
        <taxon>Dothideomycetes</taxon>
        <taxon>Dothideomycetidae</taxon>
        <taxon>Mycosphaerellales</taxon>
        <taxon>Mycosphaerellaceae</taxon>
        <taxon>Zymoseptoria</taxon>
    </lineage>
</organism>
<dbReference type="Proteomes" id="UP000033647">
    <property type="component" value="Unassembled WGS sequence"/>
</dbReference>
<evidence type="ECO:0000259" key="2">
    <source>
        <dbReference type="Pfam" id="PF25484"/>
    </source>
</evidence>
<evidence type="ECO:0000313" key="3">
    <source>
        <dbReference type="EMBL" id="KJX92807.1"/>
    </source>
</evidence>